<feature type="compositionally biased region" description="Low complexity" evidence="9">
    <location>
        <begin position="336"/>
        <end position="370"/>
    </location>
</feature>
<dbReference type="GO" id="GO:0005739">
    <property type="term" value="C:mitochondrion"/>
    <property type="evidence" value="ECO:0007669"/>
    <property type="project" value="TreeGrafter"/>
</dbReference>
<dbReference type="InterPro" id="IPR052950">
    <property type="entry name" value="CISD"/>
</dbReference>
<organism evidence="11 12">
    <name type="scientific">Dissostichus eleginoides</name>
    <name type="common">Patagonian toothfish</name>
    <name type="synonym">Dissostichus amissus</name>
    <dbReference type="NCBI Taxonomy" id="100907"/>
    <lineage>
        <taxon>Eukaryota</taxon>
        <taxon>Metazoa</taxon>
        <taxon>Chordata</taxon>
        <taxon>Craniata</taxon>
        <taxon>Vertebrata</taxon>
        <taxon>Euteleostomi</taxon>
        <taxon>Actinopterygii</taxon>
        <taxon>Neopterygii</taxon>
        <taxon>Teleostei</taxon>
        <taxon>Neoteleostei</taxon>
        <taxon>Acanthomorphata</taxon>
        <taxon>Eupercaria</taxon>
        <taxon>Perciformes</taxon>
        <taxon>Notothenioidei</taxon>
        <taxon>Nototheniidae</taxon>
        <taxon>Dissostichus</taxon>
    </lineage>
</organism>
<evidence type="ECO:0000256" key="2">
    <source>
        <dbReference type="ARBA" id="ARBA00022723"/>
    </source>
</evidence>
<dbReference type="InterPro" id="IPR001965">
    <property type="entry name" value="Znf_PHD"/>
</dbReference>
<dbReference type="Pfam" id="PF09360">
    <property type="entry name" value="zf-CDGSH"/>
    <property type="match status" value="3"/>
</dbReference>
<name>A0AAD9F2D7_DISEL</name>
<keyword evidence="5" id="KW-0408">Iron</keyword>
<feature type="compositionally biased region" description="Polar residues" evidence="9">
    <location>
        <begin position="260"/>
        <end position="281"/>
    </location>
</feature>
<dbReference type="InterPro" id="IPR042216">
    <property type="entry name" value="MitoNEET_CISD"/>
</dbReference>
<keyword evidence="6" id="KW-0411">Iron-sulfur</keyword>
<evidence type="ECO:0000256" key="1">
    <source>
        <dbReference type="ARBA" id="ARBA00022714"/>
    </source>
</evidence>
<evidence type="ECO:0000256" key="3">
    <source>
        <dbReference type="ARBA" id="ARBA00022771"/>
    </source>
</evidence>
<dbReference type="SMART" id="SM00704">
    <property type="entry name" value="ZnF_CDGSH"/>
    <property type="match status" value="4"/>
</dbReference>
<dbReference type="PROSITE" id="PS51805">
    <property type="entry name" value="EPHD"/>
    <property type="match status" value="1"/>
</dbReference>
<keyword evidence="12" id="KW-1185">Reference proteome</keyword>
<feature type="domain" description="PHD-type" evidence="10">
    <location>
        <begin position="2"/>
        <end position="177"/>
    </location>
</feature>
<dbReference type="Gene3D" id="3.40.5.90">
    <property type="entry name" value="CDGSH iron-sulfur domain, mitoNEET-type"/>
    <property type="match status" value="4"/>
</dbReference>
<keyword evidence="1" id="KW-0001">2Fe-2S</keyword>
<protein>
    <submittedName>
        <fullName evidence="11">Protein AF-17</fullName>
    </submittedName>
</protein>
<evidence type="ECO:0000313" key="11">
    <source>
        <dbReference type="EMBL" id="KAK1886579.1"/>
    </source>
</evidence>
<dbReference type="PANTHER" id="PTHR46491">
    <property type="entry name" value="CDGSH IRON SULFUR DOMAIN PROTEIN HOMOLOG"/>
    <property type="match status" value="1"/>
</dbReference>
<evidence type="ECO:0000313" key="12">
    <source>
        <dbReference type="Proteomes" id="UP001228049"/>
    </source>
</evidence>
<feature type="coiled-coil region" evidence="8">
    <location>
        <begin position="593"/>
        <end position="627"/>
    </location>
</feature>
<feature type="region of interest" description="Disordered" evidence="9">
    <location>
        <begin position="334"/>
        <end position="407"/>
    </location>
</feature>
<evidence type="ECO:0000256" key="7">
    <source>
        <dbReference type="ARBA" id="ARBA00034078"/>
    </source>
</evidence>
<reference evidence="11" key="1">
    <citation type="submission" date="2023-04" db="EMBL/GenBank/DDBJ databases">
        <title>Chromosome-level genome of Chaenocephalus aceratus.</title>
        <authorList>
            <person name="Park H."/>
        </authorList>
    </citation>
    <scope>NUCLEOTIDE SEQUENCE</scope>
    <source>
        <strain evidence="11">DE</strain>
        <tissue evidence="11">Muscle</tissue>
    </source>
</reference>
<evidence type="ECO:0000256" key="5">
    <source>
        <dbReference type="ARBA" id="ARBA00023004"/>
    </source>
</evidence>
<feature type="compositionally biased region" description="Low complexity" evidence="9">
    <location>
        <begin position="233"/>
        <end position="251"/>
    </location>
</feature>
<evidence type="ECO:0000256" key="4">
    <source>
        <dbReference type="ARBA" id="ARBA00022833"/>
    </source>
</evidence>
<keyword evidence="8" id="KW-0175">Coiled coil</keyword>
<dbReference type="GO" id="GO:0008270">
    <property type="term" value="F:zinc ion binding"/>
    <property type="evidence" value="ECO:0007669"/>
    <property type="project" value="UniProtKB-KW"/>
</dbReference>
<evidence type="ECO:0000259" key="10">
    <source>
        <dbReference type="PROSITE" id="PS51805"/>
    </source>
</evidence>
<dbReference type="InterPro" id="IPR018967">
    <property type="entry name" value="FeS-contain_CDGSH-typ"/>
</dbReference>
<dbReference type="Proteomes" id="UP001228049">
    <property type="component" value="Unassembled WGS sequence"/>
</dbReference>
<comment type="cofactor">
    <cofactor evidence="7">
        <name>[2Fe-2S] cluster</name>
        <dbReference type="ChEBI" id="CHEBI:190135"/>
    </cofactor>
</comment>
<feature type="region of interest" description="Disordered" evidence="9">
    <location>
        <begin position="184"/>
        <end position="321"/>
    </location>
</feature>
<dbReference type="GO" id="GO:0051537">
    <property type="term" value="F:2 iron, 2 sulfur cluster binding"/>
    <property type="evidence" value="ECO:0007669"/>
    <property type="project" value="UniProtKB-KW"/>
</dbReference>
<feature type="compositionally biased region" description="Low complexity" evidence="9">
    <location>
        <begin position="187"/>
        <end position="203"/>
    </location>
</feature>
<dbReference type="PANTHER" id="PTHR46491:SF3">
    <property type="entry name" value="CDGSH IRON-SULFUR DOMAIN-CONTAINING PROTEIN 3, MITOCHONDRIAL"/>
    <property type="match status" value="1"/>
</dbReference>
<keyword evidence="3" id="KW-0863">Zinc-finger</keyword>
<gene>
    <name evidence="11" type="ORF">KUDE01_030294</name>
</gene>
<dbReference type="InterPro" id="IPR013083">
    <property type="entry name" value="Znf_RING/FYVE/PHD"/>
</dbReference>
<dbReference type="Gene3D" id="3.30.40.10">
    <property type="entry name" value="Zinc/RING finger domain, C3HC4 (zinc finger)"/>
    <property type="match status" value="1"/>
</dbReference>
<dbReference type="AlphaFoldDB" id="A0AAD9F2D7"/>
<dbReference type="Pfam" id="PF13771">
    <property type="entry name" value="zf-HC5HC2H"/>
    <property type="match status" value="1"/>
</dbReference>
<evidence type="ECO:0000256" key="8">
    <source>
        <dbReference type="SAM" id="Coils"/>
    </source>
</evidence>
<feature type="compositionally biased region" description="Basic and acidic residues" evidence="9">
    <location>
        <begin position="282"/>
        <end position="297"/>
    </location>
</feature>
<proteinExistence type="predicted"/>
<keyword evidence="4" id="KW-0862">Zinc</keyword>
<dbReference type="InterPro" id="IPR034732">
    <property type="entry name" value="EPHD"/>
</dbReference>
<dbReference type="SMART" id="SM00249">
    <property type="entry name" value="PHD"/>
    <property type="match status" value="1"/>
</dbReference>
<feature type="compositionally biased region" description="Basic residues" evidence="9">
    <location>
        <begin position="387"/>
        <end position="397"/>
    </location>
</feature>
<evidence type="ECO:0000256" key="6">
    <source>
        <dbReference type="ARBA" id="ARBA00023014"/>
    </source>
</evidence>
<keyword evidence="2" id="KW-0479">Metal-binding</keyword>
<feature type="compositionally biased region" description="Basic residues" evidence="9">
    <location>
        <begin position="208"/>
        <end position="230"/>
    </location>
</feature>
<accession>A0AAD9F2D7</accession>
<evidence type="ECO:0000256" key="9">
    <source>
        <dbReference type="SAM" id="MobiDB-lite"/>
    </source>
</evidence>
<dbReference type="EMBL" id="JASDAP010000020">
    <property type="protein sequence ID" value="KAK1886579.1"/>
    <property type="molecule type" value="Genomic_DNA"/>
</dbReference>
<sequence length="1042" mass="112484">MVGGCCVCSDERGWAENPLVYCDGHGCSVAVHQGWAHVVCALYIPEVQFANVLTMEPIILQYVPHDRYIKSHGSLHLHSDPELDVARSRCSLGAVGRLSGKRGRIPASVEIDGATCYICEDHGRESKAACGACMTCNRQGCRQAFHVTCAQMAGLLCEEEGPEADNVKYCGYCKHHYNKMQKKLRSSENTSSSFSHSRGRSSSPPQDKHHHHRQRKSHKDKMHQKERHKKSSDSLGSSVTSSSIEKISSSHHSTKDSEGNPFNTGGSLSSAQDFHPFSSSSRLERDHDHGGDEHSGEEPDGPMAGSQGHDRSENNSSPFENKVTISTFGSIMRITSSSGLGSSSKIRKISSSGDYKPSKSLSKLSTPPILEEAVPEDKAPPPQLPRERRHRGNKKQPRAGAAAGHRGNSLLSSGIYSSLKDPLTLGGGVCSTPLSLGGGVCSPSLSLGGGMCSTPFSSGLLTSHISSMSLPSVNAVSNTQVPPGSSSSYSLSSTQPFSSCLSTPPTLPPLLTQAQTSLPESDLDDCRFPCQGNSPRESLSSQSPMSCLPLLFEQRDGLGPQSEPALRTSPPPALTSSCCWRNTATERWESTVIVEMLQSLHSLQQENQRLQDQILSLTAKKDRLQLLNTELAISFPPHIHSVHGSMHSAQVHFLSSTQDPLSTNKSPLSKSCFLNDTSFVTSSEVRTFLTCNTPHNMYQTRAPLWQSVPQQLLPLLPEHSPPPAEPASFGQPLLNGFSRGMSDSSGAISQPVVGGLMSSLAGSPQLNMNGVLGSLNGVLGSLNGVIQSPVQNAPPPTLPTLRPQPPPLTLQALAQGFQLPKSASPYEQQGGPAGSLFGLQDNALHKSGVQSCLLSTQQPIPAARLPCRVKVSAGKRYAWCACGHSKKQPFCDGSHVKKAPTILPLRFTPDKDRTVMLCACKQTKNSPYCDGSHFRVIFQDIVKKLSTLPTEPVIPSKKPLRVELLGGKRYSWCTCGHSKKQPFCDGAHKFKAQGLSPLRFFPEKDCTVWLCCCKYTNNPPYCDGTHKQDFIVSAPLHEHTDP</sequence>
<comment type="caution">
    <text evidence="11">The sequence shown here is derived from an EMBL/GenBank/DDBJ whole genome shotgun (WGS) entry which is preliminary data.</text>
</comment>